<dbReference type="Gene3D" id="2.40.128.340">
    <property type="match status" value="1"/>
</dbReference>
<dbReference type="EMBL" id="CP000383">
    <property type="protein sequence ID" value="ABG57817.1"/>
    <property type="molecule type" value="Genomic_DNA"/>
</dbReference>
<dbReference type="InterPro" id="IPR002909">
    <property type="entry name" value="IPT_dom"/>
</dbReference>
<dbReference type="InterPro" id="IPR013783">
    <property type="entry name" value="Ig-like_fold"/>
</dbReference>
<organism evidence="4 5">
    <name type="scientific">Cytophaga hutchinsonii (strain ATCC 33406 / DSM 1761 / CIP 103989 / NBRC 15051 / NCIMB 9469 / D465)</name>
    <dbReference type="NCBI Taxonomy" id="269798"/>
    <lineage>
        <taxon>Bacteria</taxon>
        <taxon>Pseudomonadati</taxon>
        <taxon>Bacteroidota</taxon>
        <taxon>Cytophagia</taxon>
        <taxon>Cytophagales</taxon>
        <taxon>Cytophagaceae</taxon>
        <taxon>Cytophaga</taxon>
    </lineage>
</organism>
<keyword evidence="5" id="KW-1185">Reference proteome</keyword>
<dbReference type="CDD" id="cd00102">
    <property type="entry name" value="IPT"/>
    <property type="match status" value="1"/>
</dbReference>
<name>A0A6N4SND3_CYTH3</name>
<dbReference type="PANTHER" id="PTHR46580">
    <property type="entry name" value="SENSOR KINASE-RELATED"/>
    <property type="match status" value="1"/>
</dbReference>
<keyword evidence="1 2" id="KW-0732">Signal</keyword>
<dbReference type="SUPFAM" id="SSF81296">
    <property type="entry name" value="E set domains"/>
    <property type="match status" value="1"/>
</dbReference>
<evidence type="ECO:0000259" key="3">
    <source>
        <dbReference type="Pfam" id="PF01833"/>
    </source>
</evidence>
<dbReference type="RefSeq" id="WP_011583933.1">
    <property type="nucleotide sequence ID" value="NC_008255.1"/>
</dbReference>
<dbReference type="InterPro" id="IPR013517">
    <property type="entry name" value="FG-GAP"/>
</dbReference>
<dbReference type="AlphaFoldDB" id="A0A6N4SND3"/>
<dbReference type="Pfam" id="PF13585">
    <property type="entry name" value="CHU_C"/>
    <property type="match status" value="1"/>
</dbReference>
<feature type="chain" id="PRO_5026773802" evidence="2">
    <location>
        <begin position="35"/>
        <end position="1210"/>
    </location>
</feature>
<dbReference type="Gene3D" id="2.130.10.130">
    <property type="entry name" value="Integrin alpha, N-terminal"/>
    <property type="match status" value="1"/>
</dbReference>
<dbReference type="SUPFAM" id="SSF69318">
    <property type="entry name" value="Integrin alpha N-terminal domain"/>
    <property type="match status" value="1"/>
</dbReference>
<keyword evidence="4" id="KW-0326">Glycosidase</keyword>
<protein>
    <submittedName>
        <fullName evidence="4">CHU large protein uncharacterized</fullName>
        <ecNumber evidence="4">3.2.1.-</ecNumber>
    </submittedName>
</protein>
<gene>
    <name evidence="4" type="ordered locus">CHU_0530</name>
</gene>
<keyword evidence="4" id="KW-0378">Hydrolase</keyword>
<dbReference type="PANTHER" id="PTHR46580:SF4">
    <property type="entry name" value="ATP_GTP-BINDING PROTEIN"/>
    <property type="match status" value="1"/>
</dbReference>
<dbReference type="InterPro" id="IPR014756">
    <property type="entry name" value="Ig_E-set"/>
</dbReference>
<dbReference type="OrthoDB" id="904955at2"/>
<dbReference type="Pfam" id="PF13517">
    <property type="entry name" value="FG-GAP_3"/>
    <property type="match status" value="3"/>
</dbReference>
<dbReference type="KEGG" id="chu:CHU_0530"/>
<dbReference type="Proteomes" id="UP000001822">
    <property type="component" value="Chromosome"/>
</dbReference>
<sequence length="1210" mass="128686">MKPYNEILKQLVKNHLMLLAACVLLLLNAAETKAQTPHIDKIAPLSGDISKTIVTISGNNLVYKNLVPKVFFGTIPANIYSQSETEIKVTVPLGASYDHITVVVSPTGTAISEQFFQVLQASPCDFTTPQFNVAEIIATNTFTPVYHALADVNGDRKPDLLVLSDNSRISIYKNSSTPTNVNFEKFFETTLLTTAVPASLAVADLNTDGVMDIVVGYSAGNRITILPGTTGTSFGTAAHITVGFKNTVIPAQVAVTDIDDDGIMDIITGNSDPDESISIIQKNAFTGFDYSTKKTLSSSKGVTSLAIADVDLDGKKDIAFTYGGQGYYYASSEGFNKAFEISSVATNLVLAGNFSKNEKTDLILAHPGSLSAFREGNSYTFEDKNFKEAPVSFVGGDYNSDGNTDIAAVYMDEKSLNHIAFYTNDGSGNLQSYPSLLSTGFGEKTVIASGDINMDGQPDLIVFDQKKTYIYAYIKASSIVLGTSSISVATVCEATAAPVTLNNMEGTISWFKDSNGKDSIPGADRIIPKDYVAAPSTTLYARVSYGSCTSALSPVTFAVNAAPAVTASASYLNLCPGDSTTLTTTTTDAGTAYSWSPRFDIKKPDLATTNVTPKTLPVPLETAQNPTFPSEKMNVFTYTVTATKNGCSASSSVKINVYSFVASLIEKDSKDSICSGEQVVFQPAISNGTFSTYVWSNTSGLPNPANGAANAAVTPTNTTTAVQTVTYTIAGQTTAGCAVTRSKSVYIKPAPAITPSSLTRAIAGSGLYTQAFTVAGSTNPVFTVTGTLPNDFTFAGNTFRGTPAGTNVGSYTFSITASQAGKCSSTAPLTFVIEDLASPNLLMNPVYKNVGADAFYLQAVTQSTGSLSYKVKGATDLCLTIASNGLVDKITCRSTPDSIPVIVTQAATSKYRAATWESYIKISPNPNTTGQLNTAGITLNETNAKITVSTNSDVTPSKIVFVQLSNTDVANIKEDGTIIPFKEGTIAVEVRIPATLNYAAFSREYILTIHSTAQRPAIVSDTIVITIGQDTLINILANDYGVTSPIDPAKTDIDLENTGIQNKYYSLSMGNFLIDIHGNLEYRAFSGFLGEGKLAYTVTDSAGVRSETGYVYIIVKELLATPALKANEVMTPNNDGLNDGLVIAYANLHSASSLTIIDETGNIVYETSNYQNDWKGVDKKGDVLEPGVYFYVYEEEASGRALKQYIQIIK</sequence>
<evidence type="ECO:0000313" key="5">
    <source>
        <dbReference type="Proteomes" id="UP000001822"/>
    </source>
</evidence>
<dbReference type="GO" id="GO:0016798">
    <property type="term" value="F:hydrolase activity, acting on glycosyl bonds"/>
    <property type="evidence" value="ECO:0007669"/>
    <property type="project" value="UniProtKB-KW"/>
</dbReference>
<proteinExistence type="predicted"/>
<evidence type="ECO:0000256" key="1">
    <source>
        <dbReference type="ARBA" id="ARBA00022729"/>
    </source>
</evidence>
<evidence type="ECO:0000256" key="2">
    <source>
        <dbReference type="SAM" id="SignalP"/>
    </source>
</evidence>
<dbReference type="InterPro" id="IPR028994">
    <property type="entry name" value="Integrin_alpha_N"/>
</dbReference>
<evidence type="ECO:0000313" key="4">
    <source>
        <dbReference type="EMBL" id="ABG57817.1"/>
    </source>
</evidence>
<dbReference type="Pfam" id="PF01833">
    <property type="entry name" value="TIG"/>
    <property type="match status" value="1"/>
</dbReference>
<reference evidence="4 5" key="1">
    <citation type="journal article" date="2007" name="Appl. Environ. Microbiol.">
        <title>Genome sequence of the cellulolytic gliding bacterium Cytophaga hutchinsonii.</title>
        <authorList>
            <person name="Xie G."/>
            <person name="Bruce D.C."/>
            <person name="Challacombe J.F."/>
            <person name="Chertkov O."/>
            <person name="Detter J.C."/>
            <person name="Gilna P."/>
            <person name="Han C.S."/>
            <person name="Lucas S."/>
            <person name="Misra M."/>
            <person name="Myers G.L."/>
            <person name="Richardson P."/>
            <person name="Tapia R."/>
            <person name="Thayer N."/>
            <person name="Thompson L.S."/>
            <person name="Brettin T.S."/>
            <person name="Henrissat B."/>
            <person name="Wilson D.B."/>
            <person name="McBride M.J."/>
        </authorList>
    </citation>
    <scope>NUCLEOTIDE SEQUENCE [LARGE SCALE GENOMIC DNA]</scope>
    <source>
        <strain evidence="5">ATCC 33406 / DSM 1761 / CIP 103989 / NBRC 15051 / NCIMB 9469 / D465</strain>
    </source>
</reference>
<dbReference type="Gene3D" id="2.60.40.10">
    <property type="entry name" value="Immunoglobulins"/>
    <property type="match status" value="1"/>
</dbReference>
<feature type="domain" description="IPT/TIG" evidence="3">
    <location>
        <begin position="37"/>
        <end position="108"/>
    </location>
</feature>
<dbReference type="Pfam" id="PF17963">
    <property type="entry name" value="Big_9"/>
    <property type="match status" value="1"/>
</dbReference>
<accession>A0A6N4SND3</accession>
<dbReference type="EC" id="3.2.1.-" evidence="4"/>
<feature type="signal peptide" evidence="2">
    <location>
        <begin position="1"/>
        <end position="34"/>
    </location>
</feature>